<keyword evidence="1" id="KW-0805">Transcription regulation</keyword>
<dbReference type="GO" id="GO:0003677">
    <property type="term" value="F:DNA binding"/>
    <property type="evidence" value="ECO:0007669"/>
    <property type="project" value="UniProtKB-KW"/>
</dbReference>
<evidence type="ECO:0000259" key="4">
    <source>
        <dbReference type="PROSITE" id="PS50995"/>
    </source>
</evidence>
<organism evidence="5 6">
    <name type="scientific">Candidatus Cellulosilyticum pullistercoris</name>
    <dbReference type="NCBI Taxonomy" id="2838521"/>
    <lineage>
        <taxon>Bacteria</taxon>
        <taxon>Bacillati</taxon>
        <taxon>Bacillota</taxon>
        <taxon>Clostridia</taxon>
        <taxon>Lachnospirales</taxon>
        <taxon>Cellulosilyticaceae</taxon>
        <taxon>Cellulosilyticum</taxon>
    </lineage>
</organism>
<evidence type="ECO:0000256" key="1">
    <source>
        <dbReference type="ARBA" id="ARBA00023015"/>
    </source>
</evidence>
<dbReference type="EMBL" id="JAHLFQ010000041">
    <property type="protein sequence ID" value="MBU3803557.1"/>
    <property type="molecule type" value="Genomic_DNA"/>
</dbReference>
<dbReference type="SUPFAM" id="SSF46785">
    <property type="entry name" value="Winged helix' DNA-binding domain"/>
    <property type="match status" value="1"/>
</dbReference>
<sequence length="148" mass="17584">MEFFKWLSITDRYTKMYLDRQLAPLGLNSSQHMYIIKICSEPGITQDQFISFFYIHPSNITRSIAYLEKTGFIKKEPHYKDKRTYCLYPTEKAIEANKQILDILNNWHEILLQDFSTEERARFFSFLNEAGQKAITELAQETEIKNKI</sequence>
<dbReference type="InterPro" id="IPR036388">
    <property type="entry name" value="WH-like_DNA-bd_sf"/>
</dbReference>
<dbReference type="Gene3D" id="1.10.10.10">
    <property type="entry name" value="Winged helix-like DNA-binding domain superfamily/Winged helix DNA-binding domain"/>
    <property type="match status" value="1"/>
</dbReference>
<gene>
    <name evidence="5" type="ORF">H9872_02200</name>
</gene>
<dbReference type="InterPro" id="IPR023187">
    <property type="entry name" value="Tscrpt_reg_MarR-type_CS"/>
</dbReference>
<accession>A0A9E2KB67</accession>
<dbReference type="InterPro" id="IPR000835">
    <property type="entry name" value="HTH_MarR-typ"/>
</dbReference>
<protein>
    <submittedName>
        <fullName evidence="5">MarR family transcriptional regulator</fullName>
    </submittedName>
</protein>
<dbReference type="PANTHER" id="PTHR42756:SF2">
    <property type="entry name" value="MARR FAMILY REGULATORY PROTEIN"/>
    <property type="match status" value="1"/>
</dbReference>
<dbReference type="Proteomes" id="UP000824229">
    <property type="component" value="Unassembled WGS sequence"/>
</dbReference>
<reference evidence="5" key="2">
    <citation type="submission" date="2021-04" db="EMBL/GenBank/DDBJ databases">
        <authorList>
            <person name="Gilroy R."/>
        </authorList>
    </citation>
    <scope>NUCLEOTIDE SEQUENCE</scope>
    <source>
        <strain evidence="5">B5-657</strain>
    </source>
</reference>
<comment type="caution">
    <text evidence="5">The sequence shown here is derived from an EMBL/GenBank/DDBJ whole genome shotgun (WGS) entry which is preliminary data.</text>
</comment>
<dbReference type="AlphaFoldDB" id="A0A9E2KB67"/>
<dbReference type="PROSITE" id="PS01117">
    <property type="entry name" value="HTH_MARR_1"/>
    <property type="match status" value="1"/>
</dbReference>
<dbReference type="GO" id="GO:0003700">
    <property type="term" value="F:DNA-binding transcription factor activity"/>
    <property type="evidence" value="ECO:0007669"/>
    <property type="project" value="InterPro"/>
</dbReference>
<reference evidence="5" key="1">
    <citation type="journal article" date="2021" name="PeerJ">
        <title>Extensive microbial diversity within the chicken gut microbiome revealed by metagenomics and culture.</title>
        <authorList>
            <person name="Gilroy R."/>
            <person name="Ravi A."/>
            <person name="Getino M."/>
            <person name="Pursley I."/>
            <person name="Horton D.L."/>
            <person name="Alikhan N.F."/>
            <person name="Baker D."/>
            <person name="Gharbi K."/>
            <person name="Hall N."/>
            <person name="Watson M."/>
            <person name="Adriaenssens E.M."/>
            <person name="Foster-Nyarko E."/>
            <person name="Jarju S."/>
            <person name="Secka A."/>
            <person name="Antonio M."/>
            <person name="Oren A."/>
            <person name="Chaudhuri R.R."/>
            <person name="La Ragione R."/>
            <person name="Hildebrand F."/>
            <person name="Pallen M.J."/>
        </authorList>
    </citation>
    <scope>NUCLEOTIDE SEQUENCE</scope>
    <source>
        <strain evidence="5">B5-657</strain>
    </source>
</reference>
<name>A0A9E2KB67_9FIRM</name>
<evidence type="ECO:0000256" key="3">
    <source>
        <dbReference type="ARBA" id="ARBA00023163"/>
    </source>
</evidence>
<dbReference type="PANTHER" id="PTHR42756">
    <property type="entry name" value="TRANSCRIPTIONAL REGULATOR, MARR"/>
    <property type="match status" value="1"/>
</dbReference>
<dbReference type="SMART" id="SM00347">
    <property type="entry name" value="HTH_MARR"/>
    <property type="match status" value="1"/>
</dbReference>
<evidence type="ECO:0000313" key="6">
    <source>
        <dbReference type="Proteomes" id="UP000824229"/>
    </source>
</evidence>
<keyword evidence="2" id="KW-0238">DNA-binding</keyword>
<keyword evidence="3" id="KW-0804">Transcription</keyword>
<evidence type="ECO:0000256" key="2">
    <source>
        <dbReference type="ARBA" id="ARBA00023125"/>
    </source>
</evidence>
<dbReference type="PROSITE" id="PS50995">
    <property type="entry name" value="HTH_MARR_2"/>
    <property type="match status" value="1"/>
</dbReference>
<evidence type="ECO:0000313" key="5">
    <source>
        <dbReference type="EMBL" id="MBU3803557.1"/>
    </source>
</evidence>
<proteinExistence type="predicted"/>
<dbReference type="InterPro" id="IPR036390">
    <property type="entry name" value="WH_DNA-bd_sf"/>
</dbReference>
<dbReference type="Pfam" id="PF01047">
    <property type="entry name" value="MarR"/>
    <property type="match status" value="1"/>
</dbReference>
<feature type="domain" description="HTH marR-type" evidence="4">
    <location>
        <begin position="1"/>
        <end position="132"/>
    </location>
</feature>